<sequence>MSFNIFTPFVSCLGIKRKPSKSIVVEKPAMEPKYTDGERHDAELEASASRFVAILLQADSANPQDPGLQKALKDTFSTCSYHDRIAHYILQKLEKALEKGAALGKAVTKAFEKASAEAVGFAKEHPAYCTLIALGILVLMAPWVLEILGFAELGPVEALWQARYAGYVPEGSLFSFFQRLGMVWH</sequence>
<dbReference type="Proteomes" id="UP001345013">
    <property type="component" value="Unassembled WGS sequence"/>
</dbReference>
<gene>
    <name evidence="1" type="ORF">LTR24_007707</name>
</gene>
<reference evidence="1 2" key="1">
    <citation type="submission" date="2023-08" db="EMBL/GenBank/DDBJ databases">
        <title>Black Yeasts Isolated from many extreme environments.</title>
        <authorList>
            <person name="Coleine C."/>
            <person name="Stajich J.E."/>
            <person name="Selbmann L."/>
        </authorList>
    </citation>
    <scope>NUCLEOTIDE SEQUENCE [LARGE SCALE GENOMIC DNA]</scope>
    <source>
        <strain evidence="1 2">CCFEE 5885</strain>
    </source>
</reference>
<protein>
    <submittedName>
        <fullName evidence="1">Uncharacterized protein</fullName>
    </submittedName>
</protein>
<organism evidence="1 2">
    <name type="scientific">Lithohypha guttulata</name>
    <dbReference type="NCBI Taxonomy" id="1690604"/>
    <lineage>
        <taxon>Eukaryota</taxon>
        <taxon>Fungi</taxon>
        <taxon>Dikarya</taxon>
        <taxon>Ascomycota</taxon>
        <taxon>Pezizomycotina</taxon>
        <taxon>Eurotiomycetes</taxon>
        <taxon>Chaetothyriomycetidae</taxon>
        <taxon>Chaetothyriales</taxon>
        <taxon>Trichomeriaceae</taxon>
        <taxon>Lithohypha</taxon>
    </lineage>
</organism>
<keyword evidence="2" id="KW-1185">Reference proteome</keyword>
<proteinExistence type="predicted"/>
<evidence type="ECO:0000313" key="1">
    <source>
        <dbReference type="EMBL" id="KAK5083354.1"/>
    </source>
</evidence>
<dbReference type="Gene3D" id="6.10.110.10">
    <property type="match status" value="1"/>
</dbReference>
<dbReference type="InterPro" id="IPR038213">
    <property type="entry name" value="IFI6/IFI27-like_sf"/>
</dbReference>
<evidence type="ECO:0000313" key="2">
    <source>
        <dbReference type="Proteomes" id="UP001345013"/>
    </source>
</evidence>
<dbReference type="EMBL" id="JAVRRG010000120">
    <property type="protein sequence ID" value="KAK5083354.1"/>
    <property type="molecule type" value="Genomic_DNA"/>
</dbReference>
<comment type="caution">
    <text evidence="1">The sequence shown here is derived from an EMBL/GenBank/DDBJ whole genome shotgun (WGS) entry which is preliminary data.</text>
</comment>
<name>A0ABR0K2M1_9EURO</name>
<accession>A0ABR0K2M1</accession>